<reference evidence="1" key="2">
    <citation type="submission" date="2023-06" db="EMBL/GenBank/DDBJ databases">
        <authorList>
            <consortium name="Lawrence Berkeley National Laboratory"/>
            <person name="Haridas S."/>
            <person name="Hensen N."/>
            <person name="Bonometti L."/>
            <person name="Westerberg I."/>
            <person name="Brannstrom I.O."/>
            <person name="Guillou S."/>
            <person name="Cros-Aarteil S."/>
            <person name="Calhoun S."/>
            <person name="Kuo A."/>
            <person name="Mondo S."/>
            <person name="Pangilinan J."/>
            <person name="Riley R."/>
            <person name="LaButti K."/>
            <person name="Andreopoulos B."/>
            <person name="Lipzen A."/>
            <person name="Chen C."/>
            <person name="Yanf M."/>
            <person name="Daum C."/>
            <person name="Ng V."/>
            <person name="Clum A."/>
            <person name="Steindorff A."/>
            <person name="Ohm R."/>
            <person name="Martin F."/>
            <person name="Silar P."/>
            <person name="Natvig D."/>
            <person name="Lalanne C."/>
            <person name="Gautier V."/>
            <person name="Ament-velasquez S.L."/>
            <person name="Kruys A."/>
            <person name="Hutchinson M.I."/>
            <person name="Powell A.J."/>
            <person name="Barry K."/>
            <person name="Miller A.N."/>
            <person name="Grigoriev I.V."/>
            <person name="Debuchy R."/>
            <person name="Gladieux P."/>
            <person name="Thoren M.H."/>
            <person name="Johannesson H."/>
        </authorList>
    </citation>
    <scope>NUCLEOTIDE SEQUENCE</scope>
    <source>
        <strain evidence="1">CBS 232.78</strain>
    </source>
</reference>
<organism evidence="1 2">
    <name type="scientific">Podospora didyma</name>
    <dbReference type="NCBI Taxonomy" id="330526"/>
    <lineage>
        <taxon>Eukaryota</taxon>
        <taxon>Fungi</taxon>
        <taxon>Dikarya</taxon>
        <taxon>Ascomycota</taxon>
        <taxon>Pezizomycotina</taxon>
        <taxon>Sordariomycetes</taxon>
        <taxon>Sordariomycetidae</taxon>
        <taxon>Sordariales</taxon>
        <taxon>Podosporaceae</taxon>
        <taxon>Podospora</taxon>
    </lineage>
</organism>
<evidence type="ECO:0000313" key="1">
    <source>
        <dbReference type="EMBL" id="KAK3390096.1"/>
    </source>
</evidence>
<proteinExistence type="predicted"/>
<name>A0AAE0U414_9PEZI</name>
<dbReference type="EMBL" id="JAULSW010000002">
    <property type="protein sequence ID" value="KAK3390096.1"/>
    <property type="molecule type" value="Genomic_DNA"/>
</dbReference>
<dbReference type="InterPro" id="IPR027417">
    <property type="entry name" value="P-loop_NTPase"/>
</dbReference>
<evidence type="ECO:0008006" key="3">
    <source>
        <dbReference type="Google" id="ProtNLM"/>
    </source>
</evidence>
<reference evidence="1" key="1">
    <citation type="journal article" date="2023" name="Mol. Phylogenet. Evol.">
        <title>Genome-scale phylogeny and comparative genomics of the fungal order Sordariales.</title>
        <authorList>
            <person name="Hensen N."/>
            <person name="Bonometti L."/>
            <person name="Westerberg I."/>
            <person name="Brannstrom I.O."/>
            <person name="Guillou S."/>
            <person name="Cros-Aarteil S."/>
            <person name="Calhoun S."/>
            <person name="Haridas S."/>
            <person name="Kuo A."/>
            <person name="Mondo S."/>
            <person name="Pangilinan J."/>
            <person name="Riley R."/>
            <person name="LaButti K."/>
            <person name="Andreopoulos B."/>
            <person name="Lipzen A."/>
            <person name="Chen C."/>
            <person name="Yan M."/>
            <person name="Daum C."/>
            <person name="Ng V."/>
            <person name="Clum A."/>
            <person name="Steindorff A."/>
            <person name="Ohm R.A."/>
            <person name="Martin F."/>
            <person name="Silar P."/>
            <person name="Natvig D.O."/>
            <person name="Lalanne C."/>
            <person name="Gautier V."/>
            <person name="Ament-Velasquez S.L."/>
            <person name="Kruys A."/>
            <person name="Hutchinson M.I."/>
            <person name="Powell A.J."/>
            <person name="Barry K."/>
            <person name="Miller A.N."/>
            <person name="Grigoriev I.V."/>
            <person name="Debuchy R."/>
            <person name="Gladieux P."/>
            <person name="Hiltunen Thoren M."/>
            <person name="Johannesson H."/>
        </authorList>
    </citation>
    <scope>NUCLEOTIDE SEQUENCE</scope>
    <source>
        <strain evidence="1">CBS 232.78</strain>
    </source>
</reference>
<keyword evidence="2" id="KW-1185">Reference proteome</keyword>
<evidence type="ECO:0000313" key="2">
    <source>
        <dbReference type="Proteomes" id="UP001285441"/>
    </source>
</evidence>
<dbReference type="PANTHER" id="PTHR10039:SF5">
    <property type="entry name" value="NACHT DOMAIN-CONTAINING PROTEIN"/>
    <property type="match status" value="1"/>
</dbReference>
<dbReference type="Proteomes" id="UP001285441">
    <property type="component" value="Unassembled WGS sequence"/>
</dbReference>
<comment type="caution">
    <text evidence="1">The sequence shown here is derived from an EMBL/GenBank/DDBJ whole genome shotgun (WGS) entry which is preliminary data.</text>
</comment>
<dbReference type="SUPFAM" id="SSF52540">
    <property type="entry name" value="P-loop containing nucleoside triphosphate hydrolases"/>
    <property type="match status" value="1"/>
</dbReference>
<accession>A0AAE0U414</accession>
<sequence>MDVIAAVSFAASILAFVDFSSELMTGALEVIRSGTTARDARAQMQASDVVKQLTHLRDYVLKSFVDGADQTEKALSVELSEQLRLVKDVRSSVNELLKPTTASSPSMRILKKLYFGTIYSRVDSVENPVGHTFEWVLGENGSLELREMSLCFFTWLRSGGGIFHLSGKPGSGKSTLMKQCPNLILVVFPDAYDAFSRSGPGLTLDEIFFRPEALERGIDVLMSKSGHLGYRMCLFIDSLGECGEDGNDSLDHEHLVEKLQLWAFEDNIKILVSSRPQREFEDALSDDRRIRLYQITELDISDSDGRCLGRTGSLLRFKISTKAY</sequence>
<dbReference type="PANTHER" id="PTHR10039">
    <property type="entry name" value="AMELOGENIN"/>
    <property type="match status" value="1"/>
</dbReference>
<protein>
    <recommendedName>
        <fullName evidence="3">NACHT domain-containing protein</fullName>
    </recommendedName>
</protein>
<gene>
    <name evidence="1" type="ORF">B0H63DRAFT_446246</name>
</gene>
<dbReference type="AlphaFoldDB" id="A0AAE0U414"/>